<evidence type="ECO:0000313" key="1">
    <source>
        <dbReference type="EMBL" id="PSF33478.1"/>
    </source>
</evidence>
<proteinExistence type="predicted"/>
<dbReference type="OrthoDB" id="427572at2"/>
<organism evidence="1 2">
    <name type="scientific">Aphanothece hegewaldii CCALA 016</name>
    <dbReference type="NCBI Taxonomy" id="2107694"/>
    <lineage>
        <taxon>Bacteria</taxon>
        <taxon>Bacillati</taxon>
        <taxon>Cyanobacteriota</taxon>
        <taxon>Cyanophyceae</taxon>
        <taxon>Oscillatoriophycideae</taxon>
        <taxon>Chroococcales</taxon>
        <taxon>Aphanothecaceae</taxon>
        <taxon>Aphanothece</taxon>
    </lineage>
</organism>
<gene>
    <name evidence="1" type="ORF">C7H19_20125</name>
</gene>
<dbReference type="AlphaFoldDB" id="A0A2T1LT52"/>
<keyword evidence="2" id="KW-1185">Reference proteome</keyword>
<comment type="caution">
    <text evidence="1">The sequence shown here is derived from an EMBL/GenBank/DDBJ whole genome shotgun (WGS) entry which is preliminary data.</text>
</comment>
<dbReference type="RefSeq" id="WP_106458711.1">
    <property type="nucleotide sequence ID" value="NZ_PXOH01000030.1"/>
</dbReference>
<dbReference type="Proteomes" id="UP000239001">
    <property type="component" value="Unassembled WGS sequence"/>
</dbReference>
<evidence type="ECO:0000313" key="2">
    <source>
        <dbReference type="Proteomes" id="UP000239001"/>
    </source>
</evidence>
<name>A0A2T1LT52_9CHRO</name>
<sequence>MSYYEAQTVESNGIPYIEYRTEPDDEEHFITIEFKPLSPLTIQPQFTFGEQVFLKGTTDSFLICALELVETHNQSQWLYGIRLQQGTRELIWFQETELTRSLESTEEF</sequence>
<accession>A0A2T1LT52</accession>
<dbReference type="EMBL" id="PXOH01000030">
    <property type="protein sequence ID" value="PSF33478.1"/>
    <property type="molecule type" value="Genomic_DNA"/>
</dbReference>
<protein>
    <submittedName>
        <fullName evidence="1">Uncharacterized protein</fullName>
    </submittedName>
</protein>
<reference evidence="1 2" key="2">
    <citation type="submission" date="2018-03" db="EMBL/GenBank/DDBJ databases">
        <authorList>
            <person name="Keele B.F."/>
        </authorList>
    </citation>
    <scope>NUCLEOTIDE SEQUENCE [LARGE SCALE GENOMIC DNA]</scope>
    <source>
        <strain evidence="1 2">CCALA 016</strain>
    </source>
</reference>
<reference evidence="1 2" key="1">
    <citation type="submission" date="2018-03" db="EMBL/GenBank/DDBJ databases">
        <title>The ancient ancestry and fast evolution of plastids.</title>
        <authorList>
            <person name="Moore K.R."/>
            <person name="Magnabosco C."/>
            <person name="Momper L."/>
            <person name="Gold D.A."/>
            <person name="Bosak T."/>
            <person name="Fournier G.P."/>
        </authorList>
    </citation>
    <scope>NUCLEOTIDE SEQUENCE [LARGE SCALE GENOMIC DNA]</scope>
    <source>
        <strain evidence="1 2">CCALA 016</strain>
    </source>
</reference>